<evidence type="ECO:0000256" key="2">
    <source>
        <dbReference type="ARBA" id="ARBA00022475"/>
    </source>
</evidence>
<feature type="transmembrane region" description="Helical" evidence="6">
    <location>
        <begin position="105"/>
        <end position="125"/>
    </location>
</feature>
<dbReference type="CDD" id="cd16914">
    <property type="entry name" value="EcfT"/>
    <property type="match status" value="1"/>
</dbReference>
<dbReference type="NCBIfam" id="TIGR02454">
    <property type="entry name" value="ECF_T_CbiQ"/>
    <property type="match status" value="1"/>
</dbReference>
<dbReference type="AlphaFoldDB" id="A0A3A4AS13"/>
<organism evidence="7 8">
    <name type="scientific">Bailinhaonella thermotolerans</name>
    <dbReference type="NCBI Taxonomy" id="1070861"/>
    <lineage>
        <taxon>Bacteria</taxon>
        <taxon>Bacillati</taxon>
        <taxon>Actinomycetota</taxon>
        <taxon>Actinomycetes</taxon>
        <taxon>Streptosporangiales</taxon>
        <taxon>Streptosporangiaceae</taxon>
        <taxon>Bailinhaonella</taxon>
    </lineage>
</organism>
<reference evidence="7 8" key="1">
    <citation type="submission" date="2018-09" db="EMBL/GenBank/DDBJ databases">
        <title>YIM 75507 draft genome.</title>
        <authorList>
            <person name="Tang S."/>
            <person name="Feng Y."/>
        </authorList>
    </citation>
    <scope>NUCLEOTIDE SEQUENCE [LARGE SCALE GENOMIC DNA]</scope>
    <source>
        <strain evidence="7 8">YIM 75507</strain>
    </source>
</reference>
<feature type="transmembrane region" description="Helical" evidence="6">
    <location>
        <begin position="23"/>
        <end position="53"/>
    </location>
</feature>
<dbReference type="GO" id="GO:0006824">
    <property type="term" value="P:cobalt ion transport"/>
    <property type="evidence" value="ECO:0007669"/>
    <property type="project" value="InterPro"/>
</dbReference>
<feature type="transmembrane region" description="Helical" evidence="6">
    <location>
        <begin position="73"/>
        <end position="93"/>
    </location>
</feature>
<dbReference type="RefSeq" id="WP_119926916.1">
    <property type="nucleotide sequence ID" value="NZ_QZEY01000004.1"/>
</dbReference>
<gene>
    <name evidence="7" type="primary">cbiQ</name>
    <name evidence="7" type="ORF">D5H75_14305</name>
</gene>
<evidence type="ECO:0000313" key="8">
    <source>
        <dbReference type="Proteomes" id="UP000265768"/>
    </source>
</evidence>
<sequence length="246" mass="25025">MLAIDAAAYRSPWRHRHPGDKAVLAFGLLGAAVALPPWPGAVIVGAVALGLLLGPARVPARQVWRSGRAPLGFAITGVLPLLVSVGGPGGFVTATPGGPRDAALVLARTVAAGLALLLFAFTTPLAEALPRLTRLGVPAPVVEVASLTYRMVFTLLDTAGQIRRAQAGRLGYASRRAALRSLAGIAGALFTQAFARAQRLQHGLTGRGYAGSLPVLADGARIDGRFVSLSAALVAAVVAVTLAVGA</sequence>
<dbReference type="EMBL" id="QZEY01000004">
    <property type="protein sequence ID" value="RJL32668.1"/>
    <property type="molecule type" value="Genomic_DNA"/>
</dbReference>
<keyword evidence="4 6" id="KW-1133">Transmembrane helix</keyword>
<keyword evidence="3 6" id="KW-0812">Transmembrane</keyword>
<dbReference type="OrthoDB" id="4407546at2"/>
<dbReference type="InterPro" id="IPR012809">
    <property type="entry name" value="ECF_CbiQ"/>
</dbReference>
<proteinExistence type="predicted"/>
<dbReference type="Pfam" id="PF02361">
    <property type="entry name" value="CbiQ"/>
    <property type="match status" value="1"/>
</dbReference>
<comment type="caution">
    <text evidence="7">The sequence shown here is derived from an EMBL/GenBank/DDBJ whole genome shotgun (WGS) entry which is preliminary data.</text>
</comment>
<protein>
    <submittedName>
        <fullName evidence="7">Cobalt ECF transporter T component CbiQ</fullName>
    </submittedName>
</protein>
<accession>A0A3A4AS13</accession>
<dbReference type="PANTHER" id="PTHR43723">
    <property type="entry name" value="COBALT TRANSPORT PROTEIN CBIQ"/>
    <property type="match status" value="1"/>
</dbReference>
<evidence type="ECO:0000256" key="4">
    <source>
        <dbReference type="ARBA" id="ARBA00022989"/>
    </source>
</evidence>
<dbReference type="PANTHER" id="PTHR43723:SF1">
    <property type="entry name" value="COBALT TRANSPORT PROTEIN CBIQ"/>
    <property type="match status" value="1"/>
</dbReference>
<keyword evidence="2" id="KW-1003">Cell membrane</keyword>
<keyword evidence="5 6" id="KW-0472">Membrane</keyword>
<dbReference type="InterPro" id="IPR003339">
    <property type="entry name" value="ABC/ECF_trnsptr_transmembrane"/>
</dbReference>
<dbReference type="Proteomes" id="UP000265768">
    <property type="component" value="Unassembled WGS sequence"/>
</dbReference>
<evidence type="ECO:0000256" key="5">
    <source>
        <dbReference type="ARBA" id="ARBA00023136"/>
    </source>
</evidence>
<dbReference type="GO" id="GO:0043190">
    <property type="term" value="C:ATP-binding cassette (ABC) transporter complex"/>
    <property type="evidence" value="ECO:0007669"/>
    <property type="project" value="InterPro"/>
</dbReference>
<evidence type="ECO:0000256" key="1">
    <source>
        <dbReference type="ARBA" id="ARBA00004651"/>
    </source>
</evidence>
<feature type="transmembrane region" description="Helical" evidence="6">
    <location>
        <begin position="226"/>
        <end position="245"/>
    </location>
</feature>
<evidence type="ECO:0000256" key="3">
    <source>
        <dbReference type="ARBA" id="ARBA00022692"/>
    </source>
</evidence>
<name>A0A3A4AS13_9ACTN</name>
<comment type="subcellular location">
    <subcellularLocation>
        <location evidence="1">Cell membrane</location>
        <topology evidence="1">Multi-pass membrane protein</topology>
    </subcellularLocation>
</comment>
<keyword evidence="8" id="KW-1185">Reference proteome</keyword>
<dbReference type="InterPro" id="IPR052770">
    <property type="entry name" value="Cobalt_transport_CbiQ"/>
</dbReference>
<evidence type="ECO:0000313" key="7">
    <source>
        <dbReference type="EMBL" id="RJL32668.1"/>
    </source>
</evidence>
<evidence type="ECO:0000256" key="6">
    <source>
        <dbReference type="SAM" id="Phobius"/>
    </source>
</evidence>